<dbReference type="InterPro" id="IPR010693">
    <property type="entry name" value="Divergent_4Fe-4S_mono-cluster"/>
</dbReference>
<dbReference type="EMBL" id="JAGRPV010000001">
    <property type="protein sequence ID" value="MDI4643538.1"/>
    <property type="molecule type" value="Genomic_DNA"/>
</dbReference>
<comment type="caution">
    <text evidence="2">The sequence shown here is derived from an EMBL/GenBank/DDBJ whole genome shotgun (WGS) entry which is preliminary data.</text>
</comment>
<dbReference type="RefSeq" id="WP_282906594.1">
    <property type="nucleotide sequence ID" value="NZ_JAGRPV010000001.1"/>
</dbReference>
<feature type="domain" description="Divergent 4Fe-4S mono-cluster" evidence="1">
    <location>
        <begin position="8"/>
        <end position="71"/>
    </location>
</feature>
<name>A0ABT6TB67_9BACL</name>
<proteinExistence type="predicted"/>
<gene>
    <name evidence="2" type="ORF">KB449_01140</name>
</gene>
<keyword evidence="3" id="KW-1185">Reference proteome</keyword>
<protein>
    <submittedName>
        <fullName evidence="2">(4Fe-4S)-binding protein</fullName>
    </submittedName>
</protein>
<accession>A0ABT6TB67</accession>
<dbReference type="SUPFAM" id="SSF54862">
    <property type="entry name" value="4Fe-4S ferredoxins"/>
    <property type="match status" value="1"/>
</dbReference>
<evidence type="ECO:0000313" key="3">
    <source>
        <dbReference type="Proteomes" id="UP001161691"/>
    </source>
</evidence>
<evidence type="ECO:0000313" key="2">
    <source>
        <dbReference type="EMBL" id="MDI4643538.1"/>
    </source>
</evidence>
<dbReference type="Gene3D" id="3.30.70.20">
    <property type="match status" value="1"/>
</dbReference>
<organism evidence="2 3">
    <name type="scientific">Cohnella hashimotonis</name>
    <dbReference type="NCBI Taxonomy" id="2826895"/>
    <lineage>
        <taxon>Bacteria</taxon>
        <taxon>Bacillati</taxon>
        <taxon>Bacillota</taxon>
        <taxon>Bacilli</taxon>
        <taxon>Bacillales</taxon>
        <taxon>Paenibacillaceae</taxon>
        <taxon>Cohnella</taxon>
    </lineage>
</organism>
<sequence>MNDEFKRYVGENIEVIFHPARCIHSANCVKGLPDVFNVKKKPWVYADGDTAENIAAQIDNCPSGALEYIRKDNANEAR</sequence>
<reference evidence="2" key="1">
    <citation type="submission" date="2023-04" db="EMBL/GenBank/DDBJ databases">
        <title>Comparative genomic analysis of Cohnella hashimotonis sp. nov., isolated from the International Space Station.</title>
        <authorList>
            <person name="Venkateswaran K."/>
            <person name="Simpson A."/>
        </authorList>
    </citation>
    <scope>NUCLEOTIDE SEQUENCE</scope>
    <source>
        <strain evidence="2">F6_2S_P_1</strain>
    </source>
</reference>
<dbReference type="Proteomes" id="UP001161691">
    <property type="component" value="Unassembled WGS sequence"/>
</dbReference>
<evidence type="ECO:0000259" key="1">
    <source>
        <dbReference type="Pfam" id="PF06902"/>
    </source>
</evidence>
<dbReference type="Pfam" id="PF06902">
    <property type="entry name" value="Fer4_19"/>
    <property type="match status" value="1"/>
</dbReference>